<organism evidence="2 3">
    <name type="scientific">Physeter macrocephalus</name>
    <name type="common">Sperm whale</name>
    <name type="synonym">Physeter catodon</name>
    <dbReference type="NCBI Taxonomy" id="9755"/>
    <lineage>
        <taxon>Eukaryota</taxon>
        <taxon>Metazoa</taxon>
        <taxon>Chordata</taxon>
        <taxon>Craniata</taxon>
        <taxon>Vertebrata</taxon>
        <taxon>Euteleostomi</taxon>
        <taxon>Mammalia</taxon>
        <taxon>Eutheria</taxon>
        <taxon>Laurasiatheria</taxon>
        <taxon>Artiodactyla</taxon>
        <taxon>Whippomorpha</taxon>
        <taxon>Cetacea</taxon>
        <taxon>Odontoceti</taxon>
        <taxon>Physeteridae</taxon>
        <taxon>Physeter</taxon>
    </lineage>
</organism>
<evidence type="ECO:0000313" key="3">
    <source>
        <dbReference type="RefSeq" id="XP_028343871.1"/>
    </source>
</evidence>
<gene>
    <name evidence="3" type="primary">LOC114485988</name>
</gene>
<feature type="region of interest" description="Disordered" evidence="1">
    <location>
        <begin position="441"/>
        <end position="512"/>
    </location>
</feature>
<sequence>MSAPLGKKGGWSPTLKPVDPTEVRVNCQRGEELLVSVSGFLALERASPPRTDPDRGRGGGGRCSGVGERVQERQGPGGLIEASMVSQKQDSGCGQVLDNLTSGPACSSFVSPSSPLGASVPGTATRPRGSLGGSQRPGTGTGSQPGGWGPRGWLPWVPGASAPCSLQHCLCRATVRFGGAGTTPWPQTLKAAGGGHWGLRCSAAGRGPGSGPPSVLVHPIWFAQTPFTPSGGPVTELEVREVREGGVFSPAATRLLACGPHRRQRIRSGVRAPLGAPWARAVSGDWAWPGGGEARPFPPEDSPALALGWPCPPQSQPARPAFQALSSCPWSLALSQTPPSTCCRGAAGASLRRRPPGRGEDGSPFQVWGQCCPTVSFQKILKPRPRPQESQASEEVGCGLAGWVAPVRGVPLHRGLRLLSLLVQRDGSGPGAPPALFHLPPSHGTPGRGRAGALARVPRSQSRPAAGESTRGSWAHRALQPPGSLPTATLGPPRPQCHVSRAGCPPGAASGT</sequence>
<feature type="compositionally biased region" description="Gly residues" evidence="1">
    <location>
        <begin position="139"/>
        <end position="150"/>
    </location>
</feature>
<feature type="region of interest" description="Disordered" evidence="1">
    <location>
        <begin position="44"/>
        <end position="75"/>
    </location>
</feature>
<evidence type="ECO:0000256" key="1">
    <source>
        <dbReference type="SAM" id="MobiDB-lite"/>
    </source>
</evidence>
<reference evidence="3" key="1">
    <citation type="submission" date="2025-08" db="UniProtKB">
        <authorList>
            <consortium name="RefSeq"/>
        </authorList>
    </citation>
    <scope>IDENTIFICATION</scope>
    <source>
        <tissue evidence="3">Muscle</tissue>
    </source>
</reference>
<dbReference type="Proteomes" id="UP000248484">
    <property type="component" value="Chromosome 4"/>
</dbReference>
<proteinExistence type="predicted"/>
<keyword evidence="2" id="KW-1185">Reference proteome</keyword>
<dbReference type="InParanoid" id="A0A455BIV9"/>
<evidence type="ECO:0000313" key="2">
    <source>
        <dbReference type="Proteomes" id="UP000248484"/>
    </source>
</evidence>
<accession>A0A455BIV9</accession>
<dbReference type="KEGG" id="pcad:114485988"/>
<dbReference type="RefSeq" id="XP_028343871.1">
    <property type="nucleotide sequence ID" value="XM_028488070.2"/>
</dbReference>
<feature type="region of interest" description="Disordered" evidence="1">
    <location>
        <begin position="108"/>
        <end position="151"/>
    </location>
</feature>
<dbReference type="GeneID" id="114485988"/>
<name>A0A455BIV9_PHYMC</name>
<dbReference type="AlphaFoldDB" id="A0A455BIV9"/>
<protein>
    <submittedName>
        <fullName evidence="3">Uncharacterized protein</fullName>
    </submittedName>
</protein>